<dbReference type="Proteomes" id="UP000254033">
    <property type="component" value="Unassembled WGS sequence"/>
</dbReference>
<feature type="transmembrane region" description="Helical" evidence="1">
    <location>
        <begin position="154"/>
        <end position="173"/>
    </location>
</feature>
<organism evidence="2 3">
    <name type="scientific">Legionella feeleii</name>
    <dbReference type="NCBI Taxonomy" id="453"/>
    <lineage>
        <taxon>Bacteria</taxon>
        <taxon>Pseudomonadati</taxon>
        <taxon>Pseudomonadota</taxon>
        <taxon>Gammaproteobacteria</taxon>
        <taxon>Legionellales</taxon>
        <taxon>Legionellaceae</taxon>
        <taxon>Legionella</taxon>
    </lineage>
</organism>
<sequence length="265" mass="31278">MEGILIIINLIMLGVLFCFRKYISTYIQRSINHKYDEKIEAFRAELKKTEEEFKFFHDFVQKSLSENEHIFKPYLNSAINNLWDIFVDLKAKHYNLAKTLSHLNIQYLKTQIANNDEKSKRLSKIYCSKINVDEFNKTTLIAEKNRIWLPQMIWALYFAYETIISYVITQFLVVDMGEDPDKFTAKDKIDSFIKNVIPGYINIENSRLPNYLDFLEEQLIIEIQRLSLPSTIEANIERVKEIIQSISVAKNAIDKEREDLSKKDD</sequence>
<gene>
    <name evidence="2" type="ORF">NCTC11978_02200</name>
</gene>
<evidence type="ECO:0000313" key="3">
    <source>
        <dbReference type="Proteomes" id="UP000254033"/>
    </source>
</evidence>
<reference evidence="2 3" key="1">
    <citation type="submission" date="2018-06" db="EMBL/GenBank/DDBJ databases">
        <authorList>
            <consortium name="Pathogen Informatics"/>
            <person name="Doyle S."/>
        </authorList>
    </citation>
    <scope>NUCLEOTIDE SEQUENCE [LARGE SCALE GENOMIC DNA]</scope>
    <source>
        <strain evidence="2 3">NCTC11978</strain>
    </source>
</reference>
<proteinExistence type="predicted"/>
<dbReference type="AlphaFoldDB" id="A0A378IV36"/>
<accession>A0A378IV36</accession>
<feature type="transmembrane region" description="Helical" evidence="1">
    <location>
        <begin position="6"/>
        <end position="23"/>
    </location>
</feature>
<evidence type="ECO:0000256" key="1">
    <source>
        <dbReference type="SAM" id="Phobius"/>
    </source>
</evidence>
<evidence type="ECO:0000313" key="2">
    <source>
        <dbReference type="EMBL" id="STX39009.1"/>
    </source>
</evidence>
<name>A0A378IV36_9GAMM</name>
<dbReference type="RefSeq" id="WP_115175616.1">
    <property type="nucleotide sequence ID" value="NZ_UGNY01000001.1"/>
</dbReference>
<protein>
    <submittedName>
        <fullName evidence="2">Uncharacterized protein</fullName>
    </submittedName>
</protein>
<keyword evidence="1" id="KW-0812">Transmembrane</keyword>
<keyword evidence="1" id="KW-0472">Membrane</keyword>
<keyword evidence="1" id="KW-1133">Transmembrane helix</keyword>
<dbReference type="EMBL" id="UGNY01000001">
    <property type="protein sequence ID" value="STX39009.1"/>
    <property type="molecule type" value="Genomic_DNA"/>
</dbReference>